<dbReference type="GO" id="GO:0005886">
    <property type="term" value="C:plasma membrane"/>
    <property type="evidence" value="ECO:0007669"/>
    <property type="project" value="UniProtKB-SubCell"/>
</dbReference>
<accession>A0AAE4Q252</accession>
<evidence type="ECO:0000313" key="10">
    <source>
        <dbReference type="EMBL" id="MDV5391368.1"/>
    </source>
</evidence>
<dbReference type="Proteomes" id="UP001187859">
    <property type="component" value="Unassembled WGS sequence"/>
</dbReference>
<name>A0AAE4Q252_9GAMM</name>
<keyword evidence="8 9" id="KW-0472">Membrane</keyword>
<feature type="transmembrane region" description="Helical" evidence="9">
    <location>
        <begin position="29"/>
        <end position="51"/>
    </location>
</feature>
<gene>
    <name evidence="10" type="ORF">QM089_14220</name>
</gene>
<dbReference type="InterPro" id="IPR018227">
    <property type="entry name" value="Amino_acid_transport_2"/>
</dbReference>
<feature type="transmembrane region" description="Helical" evidence="9">
    <location>
        <begin position="182"/>
        <end position="203"/>
    </location>
</feature>
<evidence type="ECO:0000256" key="5">
    <source>
        <dbReference type="ARBA" id="ARBA00022692"/>
    </source>
</evidence>
<dbReference type="GO" id="GO:0003333">
    <property type="term" value="P:amino acid transmembrane transport"/>
    <property type="evidence" value="ECO:0007669"/>
    <property type="project" value="InterPro"/>
</dbReference>
<evidence type="ECO:0000256" key="7">
    <source>
        <dbReference type="ARBA" id="ARBA00022989"/>
    </source>
</evidence>
<protein>
    <submittedName>
        <fullName evidence="10">Aromatic amino acid transport family protein</fullName>
    </submittedName>
</protein>
<dbReference type="Gene3D" id="1.20.1740.10">
    <property type="entry name" value="Amino acid/polyamine transporter I"/>
    <property type="match status" value="1"/>
</dbReference>
<dbReference type="Pfam" id="PF03222">
    <property type="entry name" value="Trp_Tyr_perm"/>
    <property type="match status" value="1"/>
</dbReference>
<feature type="transmembrane region" description="Helical" evidence="9">
    <location>
        <begin position="116"/>
        <end position="137"/>
    </location>
</feature>
<dbReference type="PRINTS" id="PR00166">
    <property type="entry name" value="AROAAPRMEASE"/>
</dbReference>
<evidence type="ECO:0000256" key="1">
    <source>
        <dbReference type="ARBA" id="ARBA00004429"/>
    </source>
</evidence>
<keyword evidence="4" id="KW-0997">Cell inner membrane</keyword>
<organism evidence="10 11">
    <name type="scientific">Shewanella xiamenensis</name>
    <dbReference type="NCBI Taxonomy" id="332186"/>
    <lineage>
        <taxon>Bacteria</taxon>
        <taxon>Pseudomonadati</taxon>
        <taxon>Pseudomonadota</taxon>
        <taxon>Gammaproteobacteria</taxon>
        <taxon>Alteromonadales</taxon>
        <taxon>Shewanellaceae</taxon>
        <taxon>Shewanella</taxon>
    </lineage>
</organism>
<evidence type="ECO:0000256" key="3">
    <source>
        <dbReference type="ARBA" id="ARBA00022475"/>
    </source>
</evidence>
<dbReference type="PANTHER" id="PTHR46997:SF2">
    <property type="entry name" value="TYROSINE-SPECIFIC TRANSPORT SYSTEM"/>
    <property type="match status" value="1"/>
</dbReference>
<feature type="transmembrane region" description="Helical" evidence="9">
    <location>
        <begin position="365"/>
        <end position="389"/>
    </location>
</feature>
<comment type="caution">
    <text evidence="10">The sequence shown here is derived from an EMBL/GenBank/DDBJ whole genome shotgun (WGS) entry which is preliminary data.</text>
</comment>
<evidence type="ECO:0000256" key="2">
    <source>
        <dbReference type="ARBA" id="ARBA00022448"/>
    </source>
</evidence>
<feature type="transmembrane region" description="Helical" evidence="9">
    <location>
        <begin position="215"/>
        <end position="234"/>
    </location>
</feature>
<dbReference type="AlphaFoldDB" id="A0AAE4Q252"/>
<evidence type="ECO:0000256" key="6">
    <source>
        <dbReference type="ARBA" id="ARBA00022970"/>
    </source>
</evidence>
<dbReference type="GO" id="GO:0015173">
    <property type="term" value="F:aromatic amino acid transmembrane transporter activity"/>
    <property type="evidence" value="ECO:0007669"/>
    <property type="project" value="InterPro"/>
</dbReference>
<evidence type="ECO:0000313" key="11">
    <source>
        <dbReference type="Proteomes" id="UP001187859"/>
    </source>
</evidence>
<evidence type="ECO:0000256" key="8">
    <source>
        <dbReference type="ARBA" id="ARBA00023136"/>
    </source>
</evidence>
<sequence>MLGSIAIVAGTAIGAGMLALPLATAALGMIPAILLMVVIWGLSAYTSLLMLEINLRSGVGDNVHAITGKLLGKKGQMVQGASFLSLLFALTAAYLTGGSSLLVLKAQNMFDIVLDNQLAVVLFTLVLGGFAALGVAWVDKVSRFLFSLMILLLIVVVLFLLPEVSISSMATNAMTQSLTSSWMAAIPVVFTSFGFHVCIATLVRYLDGDAASLRKVLLIGSTIPLACYIFWLLVTLGTVGGNEISGFNGSLPALISALQEIAHTPWISKCISLFADLALITSFLGVTLSLYDFVAELTRAKKTFLGRTQTWLLTFVPPLLCALYVPEGFVAVLGFAAVPLVVMIIFLPIVMALRQRQAVPQGYQVSGGIFALGLAGLLGAIIIGAQLFVAL</sequence>
<feature type="transmembrane region" description="Helical" evidence="9">
    <location>
        <begin position="144"/>
        <end position="162"/>
    </location>
</feature>
<evidence type="ECO:0000256" key="4">
    <source>
        <dbReference type="ARBA" id="ARBA00022519"/>
    </source>
</evidence>
<proteinExistence type="predicted"/>
<keyword evidence="7 9" id="KW-1133">Transmembrane helix</keyword>
<feature type="transmembrane region" description="Helical" evidence="9">
    <location>
        <begin position="304"/>
        <end position="325"/>
    </location>
</feature>
<comment type="subcellular location">
    <subcellularLocation>
        <location evidence="1">Cell inner membrane</location>
        <topology evidence="1">Multi-pass membrane protein</topology>
    </subcellularLocation>
</comment>
<keyword evidence="6" id="KW-0029">Amino-acid transport</keyword>
<dbReference type="InterPro" id="IPR013059">
    <property type="entry name" value="Trp_tyr_transpt"/>
</dbReference>
<keyword evidence="5 9" id="KW-0812">Transmembrane</keyword>
<reference evidence="10" key="1">
    <citation type="submission" date="2023-05" db="EMBL/GenBank/DDBJ databases">
        <title>Colonisation of extended spectrum b-lactamase- and carbapenemase-producing bacteria on hospital surfaces from low- and middle-income countries.</title>
        <authorList>
            <person name="Nieto-Rosado M."/>
            <person name="Sands K."/>
            <person name="Iregbu K."/>
            <person name="Zahra R."/>
            <person name="Mazarati J.B."/>
            <person name="Mehtar S."/>
            <person name="Barnards-Group B."/>
            <person name="Walsh T.R."/>
        </authorList>
    </citation>
    <scope>NUCLEOTIDE SEQUENCE</scope>
    <source>
        <strain evidence="10">PP-E493</strain>
    </source>
</reference>
<evidence type="ECO:0000256" key="9">
    <source>
        <dbReference type="SAM" id="Phobius"/>
    </source>
</evidence>
<keyword evidence="3" id="KW-1003">Cell membrane</keyword>
<feature type="transmembrane region" description="Helical" evidence="9">
    <location>
        <begin position="271"/>
        <end position="292"/>
    </location>
</feature>
<dbReference type="RefSeq" id="WP_037414953.1">
    <property type="nucleotide sequence ID" value="NZ_AP026732.1"/>
</dbReference>
<keyword evidence="2" id="KW-0813">Transport</keyword>
<feature type="transmembrane region" description="Helical" evidence="9">
    <location>
        <begin position="83"/>
        <end position="104"/>
    </location>
</feature>
<dbReference type="EMBL" id="JASGOQ010000001">
    <property type="protein sequence ID" value="MDV5391368.1"/>
    <property type="molecule type" value="Genomic_DNA"/>
</dbReference>
<dbReference type="PANTHER" id="PTHR46997">
    <property type="entry name" value="LOW AFFINITY TRYPTOPHAN PERMEASE-RELATED"/>
    <property type="match status" value="1"/>
</dbReference>
<feature type="transmembrane region" description="Helical" evidence="9">
    <location>
        <begin position="331"/>
        <end position="353"/>
    </location>
</feature>